<proteinExistence type="predicted"/>
<name>A0ABS3ART0_9BACT</name>
<protein>
    <submittedName>
        <fullName evidence="1">Uncharacterized protein</fullName>
    </submittedName>
</protein>
<reference evidence="1 2" key="1">
    <citation type="submission" date="2021-02" db="EMBL/GenBank/DDBJ databases">
        <title>Activity-based single-cell genomes from oceanic crustal fluid captures similar information to metagenomic and metatranscriptomic surveys with orders of magnitude less sampling.</title>
        <authorList>
            <person name="D'Angelo T.S."/>
            <person name="Orcutt B.N."/>
        </authorList>
    </citation>
    <scope>NUCLEOTIDE SEQUENCE [LARGE SCALE GENOMIC DNA]</scope>
    <source>
        <strain evidence="1">AH-315-G07</strain>
    </source>
</reference>
<comment type="caution">
    <text evidence="1">The sequence shown here is derived from an EMBL/GenBank/DDBJ whole genome shotgun (WGS) entry which is preliminary data.</text>
</comment>
<accession>A0ABS3ART0</accession>
<dbReference type="EMBL" id="JAFITR010000064">
    <property type="protein sequence ID" value="MBN4067093.1"/>
    <property type="molecule type" value="Genomic_DNA"/>
</dbReference>
<gene>
    <name evidence="1" type="ORF">JYU14_03315</name>
</gene>
<keyword evidence="2" id="KW-1185">Reference proteome</keyword>
<evidence type="ECO:0000313" key="2">
    <source>
        <dbReference type="Proteomes" id="UP000722121"/>
    </source>
</evidence>
<organism evidence="1 2">
    <name type="scientific">Simkania negevensis</name>
    <dbReference type="NCBI Taxonomy" id="83561"/>
    <lineage>
        <taxon>Bacteria</taxon>
        <taxon>Pseudomonadati</taxon>
        <taxon>Chlamydiota</taxon>
        <taxon>Chlamydiia</taxon>
        <taxon>Parachlamydiales</taxon>
        <taxon>Simkaniaceae</taxon>
        <taxon>Simkania</taxon>
    </lineage>
</organism>
<evidence type="ECO:0000313" key="1">
    <source>
        <dbReference type="EMBL" id="MBN4067093.1"/>
    </source>
</evidence>
<dbReference type="Proteomes" id="UP000722121">
    <property type="component" value="Unassembled WGS sequence"/>
</dbReference>
<sequence>MPRAFSKTLALQDSQHVTLGGGGSFPSTSMGTTEVVLPSDFGRGLFPSTSMGTTEVVLLSDSGDTLPAEEVTGDTLPAEEVTGDTLPAEEVTGDTLSAREGGVLEAEPPSSVLLAPDGEGCNRSIFPAVLSAGRGSWGDGELLEG</sequence>